<evidence type="ECO:0000256" key="1">
    <source>
        <dbReference type="ARBA" id="ARBA00007471"/>
    </source>
</evidence>
<protein>
    <recommendedName>
        <fullName evidence="2">Myotubularin phosphatase domain-containing protein</fullName>
    </recommendedName>
</protein>
<feature type="domain" description="Myotubularin phosphatase" evidence="2">
    <location>
        <begin position="227"/>
        <end position="630"/>
    </location>
</feature>
<dbReference type="AlphaFoldDB" id="A0AAE0Z926"/>
<dbReference type="PANTHER" id="PTHR10807">
    <property type="entry name" value="MYOTUBULARIN-RELATED"/>
    <property type="match status" value="1"/>
</dbReference>
<dbReference type="SUPFAM" id="SSF52799">
    <property type="entry name" value="(Phosphotyrosine protein) phosphatases II"/>
    <property type="match status" value="1"/>
</dbReference>
<dbReference type="GO" id="GO:0005737">
    <property type="term" value="C:cytoplasm"/>
    <property type="evidence" value="ECO:0007669"/>
    <property type="project" value="TreeGrafter"/>
</dbReference>
<dbReference type="InterPro" id="IPR029021">
    <property type="entry name" value="Prot-tyrosine_phosphatase-like"/>
</dbReference>
<proteinExistence type="inferred from homology"/>
<comment type="caution">
    <text evidence="3">The sequence shown here is derived from an EMBL/GenBank/DDBJ whole genome shotgun (WGS) entry which is preliminary data.</text>
</comment>
<dbReference type="SUPFAM" id="SSF50729">
    <property type="entry name" value="PH domain-like"/>
    <property type="match status" value="1"/>
</dbReference>
<dbReference type="Proteomes" id="UP001283361">
    <property type="component" value="Unassembled WGS sequence"/>
</dbReference>
<dbReference type="PROSITE" id="PS51339">
    <property type="entry name" value="PPASE_MYOTUBULARIN"/>
    <property type="match status" value="1"/>
</dbReference>
<dbReference type="GO" id="GO:0016020">
    <property type="term" value="C:membrane"/>
    <property type="evidence" value="ECO:0007669"/>
    <property type="project" value="TreeGrafter"/>
</dbReference>
<comment type="similarity">
    <text evidence="1">Belongs to the protein-tyrosine phosphatase family. Non-receptor class myotubularin subfamily.</text>
</comment>
<dbReference type="InterPro" id="IPR010569">
    <property type="entry name" value="Myotubularin-like_Pase_dom"/>
</dbReference>
<dbReference type="InterPro" id="IPR011993">
    <property type="entry name" value="PH-like_dom_sf"/>
</dbReference>
<dbReference type="InterPro" id="IPR030564">
    <property type="entry name" value="Myotubularin"/>
</dbReference>
<dbReference type="CDD" id="cd14537">
    <property type="entry name" value="PTP-MTMR10-like"/>
    <property type="match status" value="1"/>
</dbReference>
<evidence type="ECO:0000259" key="2">
    <source>
        <dbReference type="PROSITE" id="PS51339"/>
    </source>
</evidence>
<dbReference type="EMBL" id="JAWDGP010004466">
    <property type="protein sequence ID" value="KAK3764157.1"/>
    <property type="molecule type" value="Genomic_DNA"/>
</dbReference>
<dbReference type="GO" id="GO:0046856">
    <property type="term" value="P:phosphatidylinositol dephosphorylation"/>
    <property type="evidence" value="ECO:0007669"/>
    <property type="project" value="TreeGrafter"/>
</dbReference>
<gene>
    <name evidence="3" type="ORF">RRG08_044087</name>
</gene>
<reference evidence="3" key="1">
    <citation type="journal article" date="2023" name="G3 (Bethesda)">
        <title>A reference genome for the long-term kleptoplast-retaining sea slug Elysia crispata morphotype clarki.</title>
        <authorList>
            <person name="Eastman K.E."/>
            <person name="Pendleton A.L."/>
            <person name="Shaikh M.A."/>
            <person name="Suttiyut T."/>
            <person name="Ogas R."/>
            <person name="Tomko P."/>
            <person name="Gavelis G."/>
            <person name="Widhalm J.R."/>
            <person name="Wisecaver J.H."/>
        </authorList>
    </citation>
    <scope>NUCLEOTIDE SEQUENCE</scope>
    <source>
        <strain evidence="3">ECLA1</strain>
    </source>
</reference>
<dbReference type="Gene3D" id="2.30.29.30">
    <property type="entry name" value="Pleckstrin-homology domain (PH domain)/Phosphotyrosine-binding domain (PTB)"/>
    <property type="match status" value="1"/>
</dbReference>
<dbReference type="Pfam" id="PF12578">
    <property type="entry name" value="3-PAP"/>
    <property type="match status" value="1"/>
</dbReference>
<evidence type="ECO:0000313" key="4">
    <source>
        <dbReference type="Proteomes" id="UP001283361"/>
    </source>
</evidence>
<name>A0AAE0Z926_9GAST</name>
<sequence>MSRRFKSYIGNNFEMKEKGKATFQSYIDFPDQEEDDKESNADYIEMEEVEKNASAFFDNLHEPRKLQGESKVAEADKVLMFAPFSDRKQGVIGHLFVTNFKISFVPADKSSYPDGDNSQVVMRSKLLENTDIPLTFVDTIYQVSSGARRRRLVPGSSVSTTTKYLEIYCKDFQVHVFGFRFAPQDQNKQITDAIAHFSYPTNDSLLFAREFGYSSQFEDGDQPDPQFLQKDDWEKELERLQCQGMWRVADANIGFEMSIGLPEFFVTPINILNADLAKACAQFADKRLPTWCYTYVNGASLVRMSHVLPESDFKILEEKMLNAVKQSSGNEKDLLICDLGRMCPSLQDVKSSVDKLKAIVLTDSAKDFYSSDARWLSSLEATHWLQHVAACLNTANHVVNQMTRDSQTVVLKEETGCDLSCVISCLAQLQLDPEFRTIAGFQSLVQREWVVMGHPFQLRLGLIWAPDISEAEQAPVFLLFLDCVWQLLQQFPSSFAFSETYLTVLWDTANLGLFDTFLFNNCRHRKKFLSENKLSMVTLPSAWDWKFQLSDEQILLFNNPLYRLRTSYDLDYVVDSAKTALHSSGDARRENSYSFLLGKPRSSTEIFGLQEVVLKPEVTAGLIKFWSQCFLRWIIPAQIVGGGNPSQYVQQCILTEEVVCLEHKLSSLTLQLQNQLMQPPLQQRQREGEDRNNTDMTIRLTRPSSGLMFGATGYRSSSMQLSAVYITSSFPFTLAVSHHTQHTLICGPLSQYLKDTAIDHNYMQDEND</sequence>
<organism evidence="3 4">
    <name type="scientific">Elysia crispata</name>
    <name type="common">lettuce slug</name>
    <dbReference type="NCBI Taxonomy" id="231223"/>
    <lineage>
        <taxon>Eukaryota</taxon>
        <taxon>Metazoa</taxon>
        <taxon>Spiralia</taxon>
        <taxon>Lophotrochozoa</taxon>
        <taxon>Mollusca</taxon>
        <taxon>Gastropoda</taxon>
        <taxon>Heterobranchia</taxon>
        <taxon>Euthyneura</taxon>
        <taxon>Panpulmonata</taxon>
        <taxon>Sacoglossa</taxon>
        <taxon>Placobranchoidea</taxon>
        <taxon>Plakobranchidae</taxon>
        <taxon>Elysia</taxon>
    </lineage>
</organism>
<evidence type="ECO:0000313" key="3">
    <source>
        <dbReference type="EMBL" id="KAK3764157.1"/>
    </source>
</evidence>
<dbReference type="Pfam" id="PF06602">
    <property type="entry name" value="Myotub-related"/>
    <property type="match status" value="2"/>
</dbReference>
<dbReference type="PANTHER" id="PTHR10807:SF110">
    <property type="entry name" value="FI17948P1"/>
    <property type="match status" value="1"/>
</dbReference>
<accession>A0AAE0Z926</accession>
<dbReference type="InterPro" id="IPR022587">
    <property type="entry name" value="MTMR12-like_C"/>
</dbReference>
<keyword evidence="4" id="KW-1185">Reference proteome</keyword>